<dbReference type="AlphaFoldDB" id="A0A3B1C607"/>
<protein>
    <recommendedName>
        <fullName evidence="1">Core domain-containing protein</fullName>
    </recommendedName>
</protein>
<dbReference type="GO" id="GO:0051539">
    <property type="term" value="F:4 iron, 4 sulfur cluster binding"/>
    <property type="evidence" value="ECO:0007669"/>
    <property type="project" value="TreeGrafter"/>
</dbReference>
<dbReference type="PANTHER" id="PTHR43011:SF1">
    <property type="entry name" value="IRON-SULFUR CLUSTER ASSEMBLY 2 HOMOLOG, MITOCHONDRIAL"/>
    <property type="match status" value="1"/>
</dbReference>
<name>A0A3B1C607_9ZZZZ</name>
<dbReference type="PANTHER" id="PTHR43011">
    <property type="entry name" value="IRON-SULFUR CLUSTER ASSEMBLY 2 HOMOLOG, MITOCHONDRIAL"/>
    <property type="match status" value="1"/>
</dbReference>
<dbReference type="GO" id="GO:0005506">
    <property type="term" value="F:iron ion binding"/>
    <property type="evidence" value="ECO:0007669"/>
    <property type="project" value="TreeGrafter"/>
</dbReference>
<dbReference type="InterPro" id="IPR035903">
    <property type="entry name" value="HesB-like_dom_sf"/>
</dbReference>
<dbReference type="SUPFAM" id="SSF89360">
    <property type="entry name" value="HesB-like domain"/>
    <property type="match status" value="1"/>
</dbReference>
<dbReference type="GO" id="GO:0016226">
    <property type="term" value="P:iron-sulfur cluster assembly"/>
    <property type="evidence" value="ECO:0007669"/>
    <property type="project" value="InterPro"/>
</dbReference>
<dbReference type="Pfam" id="PF01521">
    <property type="entry name" value="Fe-S_biosyn"/>
    <property type="match status" value="1"/>
</dbReference>
<organism evidence="2">
    <name type="scientific">hydrothermal vent metagenome</name>
    <dbReference type="NCBI Taxonomy" id="652676"/>
    <lineage>
        <taxon>unclassified sequences</taxon>
        <taxon>metagenomes</taxon>
        <taxon>ecological metagenomes</taxon>
    </lineage>
</organism>
<proteinExistence type="predicted"/>
<feature type="domain" description="Core" evidence="1">
    <location>
        <begin position="2"/>
        <end position="89"/>
    </location>
</feature>
<dbReference type="GO" id="GO:0051537">
    <property type="term" value="F:2 iron, 2 sulfur cluster binding"/>
    <property type="evidence" value="ECO:0007669"/>
    <property type="project" value="TreeGrafter"/>
</dbReference>
<dbReference type="NCBIfam" id="TIGR00049">
    <property type="entry name" value="iron-sulfur cluster assembly accessory protein"/>
    <property type="match status" value="1"/>
</dbReference>
<accession>A0A3B1C607</accession>
<dbReference type="EMBL" id="UOGE01000043">
    <property type="protein sequence ID" value="VAX19288.1"/>
    <property type="molecule type" value="Genomic_DNA"/>
</dbReference>
<gene>
    <name evidence="2" type="ORF">MNBD_NITROSPINAE02-1871</name>
</gene>
<sequence>MMHITKNAALHIRKFQDNKGSEDDFFRVSAHSGCGGFEYHVGFDRMRENDLQMESSGTHVLMDMETDSLTENVELDYSDESGSFVFRNAPEYPGCGCGGSCGV</sequence>
<dbReference type="InterPro" id="IPR016092">
    <property type="entry name" value="ATAP"/>
</dbReference>
<reference evidence="2" key="1">
    <citation type="submission" date="2018-06" db="EMBL/GenBank/DDBJ databases">
        <authorList>
            <person name="Zhirakovskaya E."/>
        </authorList>
    </citation>
    <scope>NUCLEOTIDE SEQUENCE</scope>
</reference>
<evidence type="ECO:0000259" key="1">
    <source>
        <dbReference type="Pfam" id="PF01521"/>
    </source>
</evidence>
<dbReference type="InterPro" id="IPR000361">
    <property type="entry name" value="ATAP_core_dom"/>
</dbReference>
<dbReference type="Gene3D" id="2.60.300.12">
    <property type="entry name" value="HesB-like domain"/>
    <property type="match status" value="1"/>
</dbReference>
<evidence type="ECO:0000313" key="2">
    <source>
        <dbReference type="EMBL" id="VAX19288.1"/>
    </source>
</evidence>